<dbReference type="EMBL" id="VSSQ01091985">
    <property type="protein sequence ID" value="MPN37369.1"/>
    <property type="molecule type" value="Genomic_DNA"/>
</dbReference>
<name>A0A645HGQ8_9ZZZZ</name>
<gene>
    <name evidence="2" type="ORF">SDC9_184886</name>
</gene>
<evidence type="ECO:0008006" key="3">
    <source>
        <dbReference type="Google" id="ProtNLM"/>
    </source>
</evidence>
<evidence type="ECO:0000256" key="1">
    <source>
        <dbReference type="SAM" id="MobiDB-lite"/>
    </source>
</evidence>
<feature type="region of interest" description="Disordered" evidence="1">
    <location>
        <begin position="48"/>
        <end position="72"/>
    </location>
</feature>
<evidence type="ECO:0000313" key="2">
    <source>
        <dbReference type="EMBL" id="MPN37369.1"/>
    </source>
</evidence>
<organism evidence="2">
    <name type="scientific">bioreactor metagenome</name>
    <dbReference type="NCBI Taxonomy" id="1076179"/>
    <lineage>
        <taxon>unclassified sequences</taxon>
        <taxon>metagenomes</taxon>
        <taxon>ecological metagenomes</taxon>
    </lineage>
</organism>
<protein>
    <recommendedName>
        <fullName evidence="3">DUF1631 domain-containing protein</fullName>
    </recommendedName>
</protein>
<feature type="region of interest" description="Disordered" evidence="1">
    <location>
        <begin position="1"/>
        <end position="29"/>
    </location>
</feature>
<reference evidence="2" key="1">
    <citation type="submission" date="2019-08" db="EMBL/GenBank/DDBJ databases">
        <authorList>
            <person name="Kucharzyk K."/>
            <person name="Murdoch R.W."/>
            <person name="Higgins S."/>
            <person name="Loffler F."/>
        </authorList>
    </citation>
    <scope>NUCLEOTIDE SEQUENCE</scope>
</reference>
<dbReference type="Pfam" id="PF07793">
    <property type="entry name" value="DUF1631"/>
    <property type="match status" value="1"/>
</dbReference>
<comment type="caution">
    <text evidence="2">The sequence shown here is derived from an EMBL/GenBank/DDBJ whole genome shotgun (WGS) entry which is preliminary data.</text>
</comment>
<dbReference type="InterPro" id="IPR012434">
    <property type="entry name" value="DUF1631"/>
</dbReference>
<sequence length="193" mass="20506">MQRMAALQREIAQRAKAMPESPEVPEPAPLSQANVQTVDLPLEPVAVQQTVQEPSAPQVMEPASGRQDDVSANVEVPTTGTQAPATENAGVDAVADAVVSAAVDVGQELQLGEWVELTTNQRTVRTQLTWVSPHNTLFLFTGLDASTQSMTRRMLDKLTAEGMLRKIGDQRVVSRALGAVVADANARGKGKAG</sequence>
<proteinExistence type="predicted"/>
<accession>A0A645HGQ8</accession>
<dbReference type="AlphaFoldDB" id="A0A645HGQ8"/>